<dbReference type="GO" id="GO:0005929">
    <property type="term" value="C:cilium"/>
    <property type="evidence" value="ECO:0007669"/>
    <property type="project" value="TreeGrafter"/>
</dbReference>
<organism evidence="2 3">
    <name type="scientific">Ceratina calcarata</name>
    <dbReference type="NCBI Taxonomy" id="156304"/>
    <lineage>
        <taxon>Eukaryota</taxon>
        <taxon>Metazoa</taxon>
        <taxon>Ecdysozoa</taxon>
        <taxon>Arthropoda</taxon>
        <taxon>Hexapoda</taxon>
        <taxon>Insecta</taxon>
        <taxon>Pterygota</taxon>
        <taxon>Neoptera</taxon>
        <taxon>Endopterygota</taxon>
        <taxon>Hymenoptera</taxon>
        <taxon>Apocrita</taxon>
        <taxon>Aculeata</taxon>
        <taxon>Apoidea</taxon>
        <taxon>Anthophila</taxon>
        <taxon>Apidae</taxon>
        <taxon>Ceratina</taxon>
        <taxon>Zadontomerus</taxon>
    </lineage>
</organism>
<dbReference type="Proteomes" id="UP000694925">
    <property type="component" value="Unplaced"/>
</dbReference>
<keyword evidence="2" id="KW-1185">Reference proteome</keyword>
<gene>
    <name evidence="3" type="primary">LOC108631114</name>
</gene>
<dbReference type="GO" id="GO:0035735">
    <property type="term" value="P:intraciliary transport involved in cilium assembly"/>
    <property type="evidence" value="ECO:0007669"/>
    <property type="project" value="TreeGrafter"/>
</dbReference>
<feature type="coiled-coil region" evidence="1">
    <location>
        <begin position="196"/>
        <end position="386"/>
    </location>
</feature>
<dbReference type="GeneID" id="108631114"/>
<feature type="coiled-coil region" evidence="1">
    <location>
        <begin position="462"/>
        <end position="584"/>
    </location>
</feature>
<dbReference type="PANTHER" id="PTHR31432:SF0">
    <property type="entry name" value="INTRAFLAGELLAR TRANSPORT PROTEIN 74 HOMOLOG"/>
    <property type="match status" value="1"/>
</dbReference>
<sequence length="620" mass="72885">MQRPQTSVPQSKLDRFYRGLKNESGEFYIPPGSTRPGTPSQNVLVRQPSSSLATFNQTSVGTSRLSTISSNSSGAHNLGFSMPGQMNINVLERPITQHGVAGIRPGTARGLSMTRQIQDKRYYIGLMQLKMRELNQEMNVIMKDIEEQNKERATYTHYDKRAKDLATELTALQGQLADYNIVVDKMTSDIGKEYIEEEIEELAAKNEQNLVKIENMFEERKKLEQKMNKIEKQLEDERKRTERLIENMDSGTREKYEELLREKVKLQEKANEMQRELDELYKEQLYLEEEITLSPLKQEAVKLHLKIIELEEKRDKLREEEKHRISPEEEKENLLQKIRQDNMDIAAAEAQLAEKKKRMQETEQNLEQLEADLEDTQSEKQVKYKELRKREEMIEQFMTSFDENKDDETKKLYKLENTVVKYLENISSVLNIDIDFAGNDEMALINSFPAFNDEYTNSDKSFERLTKENLKLQQILSEMEILEEKLKSEFTDLNEKMRDKENEFVTSDLDSVKAKLAMKQSQLIAECEQLKEQELAHEEEFKTIQSKYNEIKQRLEHYDVYAEINMLQNTMEKLIQEHKKVEDFIVKEKERANYSPIKKDTFGLINTYNSMLKENLKTVY</sequence>
<dbReference type="AlphaFoldDB" id="A0AAJ7JCR7"/>
<accession>A0AAJ7JCR7</accession>
<dbReference type="RefSeq" id="XP_017890320.1">
    <property type="nucleotide sequence ID" value="XM_018034831.2"/>
</dbReference>
<evidence type="ECO:0000313" key="3">
    <source>
        <dbReference type="RefSeq" id="XP_017890320.1"/>
    </source>
</evidence>
<dbReference type="GO" id="GO:0030992">
    <property type="term" value="C:intraciliary transport particle B"/>
    <property type="evidence" value="ECO:0007669"/>
    <property type="project" value="InterPro"/>
</dbReference>
<evidence type="ECO:0000313" key="2">
    <source>
        <dbReference type="Proteomes" id="UP000694925"/>
    </source>
</evidence>
<proteinExistence type="predicted"/>
<dbReference type="InterPro" id="IPR029602">
    <property type="entry name" value="IFT74"/>
</dbReference>
<dbReference type="GO" id="GO:0048487">
    <property type="term" value="F:beta-tubulin binding"/>
    <property type="evidence" value="ECO:0007669"/>
    <property type="project" value="InterPro"/>
</dbReference>
<dbReference type="PANTHER" id="PTHR31432">
    <property type="entry name" value="INTRAFLAGELLAR TRANSPORT PROTEIN 74 HOMOLOG"/>
    <property type="match status" value="1"/>
</dbReference>
<reference evidence="3" key="1">
    <citation type="submission" date="2025-08" db="UniProtKB">
        <authorList>
            <consortium name="RefSeq"/>
        </authorList>
    </citation>
    <scope>IDENTIFICATION</scope>
    <source>
        <tissue evidence="3">Whole body</tissue>
    </source>
</reference>
<evidence type="ECO:0000256" key="1">
    <source>
        <dbReference type="SAM" id="Coils"/>
    </source>
</evidence>
<protein>
    <submittedName>
        <fullName evidence="3">Intraflagellar transport protein 74 homolog</fullName>
    </submittedName>
</protein>
<name>A0AAJ7JCR7_9HYME</name>
<keyword evidence="1" id="KW-0175">Coiled coil</keyword>
<dbReference type="KEGG" id="ccal:108631114"/>